<feature type="domain" description="DHHA1" evidence="2">
    <location>
        <begin position="237"/>
        <end position="312"/>
    </location>
</feature>
<dbReference type="STRING" id="1291743.LOSG293_170390"/>
<dbReference type="PANTHER" id="PTHR47618">
    <property type="entry name" value="BIFUNCTIONAL OLIGORIBONUCLEASE AND PAP PHOSPHATASE NRNA"/>
    <property type="match status" value="1"/>
</dbReference>
<evidence type="ECO:0000313" key="4">
    <source>
        <dbReference type="Proteomes" id="UP000028700"/>
    </source>
</evidence>
<dbReference type="eggNOG" id="COG0618">
    <property type="taxonomic scope" value="Bacteria"/>
</dbReference>
<reference evidence="3" key="1">
    <citation type="journal article" date="2014" name="Genome Announc.">
        <title>Draft Genome Sequence of Lactobacillus oryzae Strain SG293T.</title>
        <authorList>
            <person name="Tanizawa Y."/>
            <person name="Fujisawa T."/>
            <person name="Mochizuki T."/>
            <person name="Kaminuma E."/>
            <person name="Nakamura Y."/>
            <person name="Tohno M."/>
        </authorList>
    </citation>
    <scope>NUCLEOTIDE SEQUENCE [LARGE SCALE GENOMIC DNA]</scope>
    <source>
        <strain evidence="3">SG293</strain>
    </source>
</reference>
<gene>
    <name evidence="3" type="ORF">LOSG293_170390</name>
</gene>
<dbReference type="Pfam" id="PF02272">
    <property type="entry name" value="DHHA1"/>
    <property type="match status" value="1"/>
</dbReference>
<dbReference type="InterPro" id="IPR001667">
    <property type="entry name" value="DDH_dom"/>
</dbReference>
<evidence type="ECO:0000259" key="2">
    <source>
        <dbReference type="Pfam" id="PF02272"/>
    </source>
</evidence>
<dbReference type="AlphaFoldDB" id="A0A081BJ19"/>
<dbReference type="InterPro" id="IPR003156">
    <property type="entry name" value="DHHA1_dom"/>
</dbReference>
<dbReference type="Pfam" id="PF01368">
    <property type="entry name" value="DHH"/>
    <property type="match status" value="1"/>
</dbReference>
<dbReference type="Gene3D" id="3.10.310.30">
    <property type="match status" value="1"/>
</dbReference>
<evidence type="ECO:0000259" key="1">
    <source>
        <dbReference type="Pfam" id="PF01368"/>
    </source>
</evidence>
<protein>
    <submittedName>
        <fullName evidence="3">Phosphoesterase</fullName>
    </submittedName>
</protein>
<name>A0A081BJ19_9LACO</name>
<dbReference type="RefSeq" id="WP_034528058.1">
    <property type="nucleotide sequence ID" value="NZ_BBJM01000017.1"/>
</dbReference>
<dbReference type="InterPro" id="IPR038763">
    <property type="entry name" value="DHH_sf"/>
</dbReference>
<dbReference type="Proteomes" id="UP000028700">
    <property type="component" value="Unassembled WGS sequence"/>
</dbReference>
<comment type="caution">
    <text evidence="3">The sequence shown here is derived from an EMBL/GenBank/DDBJ whole genome shotgun (WGS) entry which is preliminary data.</text>
</comment>
<sequence>MTTEQSILEAIQKYQTIIIHRHQRPDPDAIGSQLGLAEILKANFPEKRILNAGKSYPGFDWLGKTDEIADDDYKEALVIVVDTANQPRVDDERYDKGKMLIKIDHHPNEDPFGDVMWVHPDASSTSELIVDLAEAVSPKLMIPDEAGRLLYAGIVGDTGRFMYPATAPHTMEVAAKLMRLNFSASAVNQKEDEITVPLAKLSAYVYDNLTILESGAAYIKLTDEILEPFNLVKESTSAVVPLPGKIVGVVAWAIFVESKDHTFRVRLRSKGPEINQLAMQHGGGGHQLASGAIAKDDDEIKQIIHELNELVVNNKGDNE</sequence>
<accession>A0A081BJ19</accession>
<keyword evidence="4" id="KW-1185">Reference proteome</keyword>
<dbReference type="GO" id="GO:0003676">
    <property type="term" value="F:nucleic acid binding"/>
    <property type="evidence" value="ECO:0007669"/>
    <property type="project" value="InterPro"/>
</dbReference>
<feature type="domain" description="DDH" evidence="1">
    <location>
        <begin position="17"/>
        <end position="154"/>
    </location>
</feature>
<dbReference type="OrthoDB" id="9803668at2"/>
<organism evidence="3 4">
    <name type="scientific">Secundilactobacillus oryzae JCM 18671</name>
    <dbReference type="NCBI Taxonomy" id="1291743"/>
    <lineage>
        <taxon>Bacteria</taxon>
        <taxon>Bacillati</taxon>
        <taxon>Bacillota</taxon>
        <taxon>Bacilli</taxon>
        <taxon>Lactobacillales</taxon>
        <taxon>Lactobacillaceae</taxon>
        <taxon>Secundilactobacillus</taxon>
    </lineage>
</organism>
<dbReference type="InterPro" id="IPR051319">
    <property type="entry name" value="Oligoribo/pAp-PDE_c-di-AMP_PDE"/>
</dbReference>
<dbReference type="Gene3D" id="3.90.1640.10">
    <property type="entry name" value="inorganic pyrophosphatase (n-terminal core)"/>
    <property type="match status" value="1"/>
</dbReference>
<evidence type="ECO:0000313" key="3">
    <source>
        <dbReference type="EMBL" id="GAK48037.1"/>
    </source>
</evidence>
<dbReference type="PANTHER" id="PTHR47618:SF1">
    <property type="entry name" value="BIFUNCTIONAL OLIGORIBONUCLEASE AND PAP PHOSPHATASE NRNA"/>
    <property type="match status" value="1"/>
</dbReference>
<dbReference type="EMBL" id="BBJM01000017">
    <property type="protein sequence ID" value="GAK48037.1"/>
    <property type="molecule type" value="Genomic_DNA"/>
</dbReference>
<dbReference type="SUPFAM" id="SSF64182">
    <property type="entry name" value="DHH phosphoesterases"/>
    <property type="match status" value="1"/>
</dbReference>
<proteinExistence type="predicted"/>